<dbReference type="InterPro" id="IPR036390">
    <property type="entry name" value="WH_DNA-bd_sf"/>
</dbReference>
<dbReference type="PANTHER" id="PTHR33164">
    <property type="entry name" value="TRANSCRIPTIONAL REGULATOR, MARR FAMILY"/>
    <property type="match status" value="1"/>
</dbReference>
<dbReference type="GO" id="GO:0005737">
    <property type="term" value="C:cytoplasm"/>
    <property type="evidence" value="ECO:0007669"/>
    <property type="project" value="UniProtKB-SubCell"/>
</dbReference>
<dbReference type="OrthoDB" id="9806864at2"/>
<reference evidence="3 4" key="1">
    <citation type="submission" date="2019-09" db="EMBL/GenBank/DDBJ databases">
        <title>Complete Genome Sequence of Lactobacillus nenjiangensis SH-Y15, isolated from sauerkraut.</title>
        <authorList>
            <person name="Yang H."/>
        </authorList>
    </citation>
    <scope>NUCLEOTIDE SEQUENCE [LARGE SCALE GENOMIC DNA]</scope>
    <source>
        <strain evidence="3 4">SH-Y15</strain>
    </source>
</reference>
<gene>
    <name evidence="3" type="ORF">F0161_04675</name>
</gene>
<dbReference type="InterPro" id="IPR039422">
    <property type="entry name" value="MarR/SlyA-like"/>
</dbReference>
<protein>
    <submittedName>
        <fullName evidence="3">MarR family transcriptional regulator</fullName>
    </submittedName>
</protein>
<comment type="subcellular location">
    <subcellularLocation>
        <location evidence="1">Cytoplasm</location>
    </subcellularLocation>
</comment>
<proteinExistence type="predicted"/>
<evidence type="ECO:0000259" key="2">
    <source>
        <dbReference type="PROSITE" id="PS50995"/>
    </source>
</evidence>
<dbReference type="EMBL" id="CP043939">
    <property type="protein sequence ID" value="QER67220.1"/>
    <property type="molecule type" value="Genomic_DNA"/>
</dbReference>
<dbReference type="GO" id="GO:0006950">
    <property type="term" value="P:response to stress"/>
    <property type="evidence" value="ECO:0007669"/>
    <property type="project" value="TreeGrafter"/>
</dbReference>
<dbReference type="PANTHER" id="PTHR33164:SF5">
    <property type="entry name" value="ORGANIC HYDROPEROXIDE RESISTANCE TRANSCRIPTIONAL REGULATOR"/>
    <property type="match status" value="1"/>
</dbReference>
<evidence type="ECO:0000256" key="1">
    <source>
        <dbReference type="ARBA" id="ARBA00004496"/>
    </source>
</evidence>
<name>A0A5P1X009_9LACO</name>
<dbReference type="AlphaFoldDB" id="A0A5P1X009"/>
<dbReference type="RefSeq" id="WP_137602184.1">
    <property type="nucleotide sequence ID" value="NZ_BJEB01000035.1"/>
</dbReference>
<dbReference type="Pfam" id="PF01047">
    <property type="entry name" value="MarR"/>
    <property type="match status" value="1"/>
</dbReference>
<evidence type="ECO:0000313" key="3">
    <source>
        <dbReference type="EMBL" id="QER67220.1"/>
    </source>
</evidence>
<dbReference type="InterPro" id="IPR036388">
    <property type="entry name" value="WH-like_DNA-bd_sf"/>
</dbReference>
<dbReference type="PRINTS" id="PR00598">
    <property type="entry name" value="HTHMARR"/>
</dbReference>
<keyword evidence="4" id="KW-1185">Reference proteome</keyword>
<evidence type="ECO:0000313" key="4">
    <source>
        <dbReference type="Proteomes" id="UP000325295"/>
    </source>
</evidence>
<dbReference type="GO" id="GO:0003700">
    <property type="term" value="F:DNA-binding transcription factor activity"/>
    <property type="evidence" value="ECO:0007669"/>
    <property type="project" value="InterPro"/>
</dbReference>
<feature type="domain" description="HTH marR-type" evidence="2">
    <location>
        <begin position="12"/>
        <end position="150"/>
    </location>
</feature>
<organism evidence="3 4">
    <name type="scientific">Paucilactobacillus nenjiangensis</name>
    <dbReference type="NCBI Taxonomy" id="1296540"/>
    <lineage>
        <taxon>Bacteria</taxon>
        <taxon>Bacillati</taxon>
        <taxon>Bacillota</taxon>
        <taxon>Bacilli</taxon>
        <taxon>Lactobacillales</taxon>
        <taxon>Lactobacillaceae</taxon>
        <taxon>Paucilactobacillus</taxon>
    </lineage>
</organism>
<dbReference type="PROSITE" id="PS50995">
    <property type="entry name" value="HTH_MARR_2"/>
    <property type="match status" value="1"/>
</dbReference>
<dbReference type="Gene3D" id="1.10.10.10">
    <property type="entry name" value="Winged helix-like DNA-binding domain superfamily/Winged helix DNA-binding domain"/>
    <property type="match status" value="1"/>
</dbReference>
<dbReference type="InterPro" id="IPR000835">
    <property type="entry name" value="HTH_MarR-typ"/>
</dbReference>
<dbReference type="KEGG" id="lnn:F0161_04675"/>
<dbReference type="SMART" id="SM00347">
    <property type="entry name" value="HTH_MARR"/>
    <property type="match status" value="1"/>
</dbReference>
<sequence>MEFGQQDLINQDKQMCFALYEANKRFNHFYAEVLGQFNLTYPQYLVLSSLWDTDEAMTVRQLGQAVNLDSGTLTPLLKRLETHGWVTRNKDPNDDRRVLVELTTTATSQKYEIVNLIRSKLNQLNMTDQEYRERVQEVNDISKRLETILAKF</sequence>
<dbReference type="SUPFAM" id="SSF46785">
    <property type="entry name" value="Winged helix' DNA-binding domain"/>
    <property type="match status" value="1"/>
</dbReference>
<accession>A0A5P1X009</accession>
<dbReference type="Proteomes" id="UP000325295">
    <property type="component" value="Chromosome"/>
</dbReference>